<accession>A0A199XTQ8</accession>
<proteinExistence type="predicted"/>
<feature type="transmembrane region" description="Helical" evidence="1">
    <location>
        <begin position="9"/>
        <end position="26"/>
    </location>
</feature>
<dbReference type="OrthoDB" id="1343858at2"/>
<keyword evidence="3" id="KW-1185">Reference proteome</keyword>
<reference evidence="2 3" key="1">
    <citation type="submission" date="2016-06" db="EMBL/GenBank/DDBJ databases">
        <title>Draft genome sequence of Flavobacterium succinicans strain DD5b.</title>
        <authorList>
            <person name="Poehlein A."/>
            <person name="Daniel R."/>
            <person name="Simeonova D.D."/>
        </authorList>
    </citation>
    <scope>NUCLEOTIDE SEQUENCE [LARGE SCALE GENOMIC DNA]</scope>
    <source>
        <strain evidence="2 3">DD5b</strain>
    </source>
</reference>
<keyword evidence="1" id="KW-1133">Transmembrane helix</keyword>
<dbReference type="AlphaFoldDB" id="A0A199XTQ8"/>
<dbReference type="EMBL" id="JMTM01000017">
    <property type="protein sequence ID" value="OAZ04704.1"/>
    <property type="molecule type" value="Genomic_DNA"/>
</dbReference>
<protein>
    <recommendedName>
        <fullName evidence="4">Peptidoglycan binding domain protein</fullName>
    </recommendedName>
</protein>
<evidence type="ECO:0000313" key="2">
    <source>
        <dbReference type="EMBL" id="OAZ04704.1"/>
    </source>
</evidence>
<dbReference type="Proteomes" id="UP000093807">
    <property type="component" value="Unassembled WGS sequence"/>
</dbReference>
<comment type="caution">
    <text evidence="2">The sequence shown here is derived from an EMBL/GenBank/DDBJ whole genome shotgun (WGS) entry which is preliminary data.</text>
</comment>
<keyword evidence="1" id="KW-0472">Membrane</keyword>
<organism evidence="2 3">
    <name type="scientific">Flavobacterium succinicans</name>
    <dbReference type="NCBI Taxonomy" id="29536"/>
    <lineage>
        <taxon>Bacteria</taxon>
        <taxon>Pseudomonadati</taxon>
        <taxon>Bacteroidota</taxon>
        <taxon>Flavobacteriia</taxon>
        <taxon>Flavobacteriales</taxon>
        <taxon>Flavobacteriaceae</taxon>
        <taxon>Flavobacterium</taxon>
    </lineage>
</organism>
<name>A0A199XTQ8_9FLAO</name>
<evidence type="ECO:0000256" key="1">
    <source>
        <dbReference type="SAM" id="Phobius"/>
    </source>
</evidence>
<dbReference type="PATRIC" id="fig|29536.5.peg.576"/>
<dbReference type="RefSeq" id="WP_064714430.1">
    <property type="nucleotide sequence ID" value="NZ_JMTM01000017.1"/>
</dbReference>
<evidence type="ECO:0000313" key="3">
    <source>
        <dbReference type="Proteomes" id="UP000093807"/>
    </source>
</evidence>
<keyword evidence="1" id="KW-0812">Transmembrane</keyword>
<sequence length="208" mass="22492">MKVSKENKVLLGTAVVGAGILGFLYWKKKKKEAEEDLMVYTPEPVAPATPKVAIQQPTVGAVLDKNKLLFKGSKGLEVRELQRLLGVKIDGDFGNMTKAALLAKKGVTKISLNGYAKKKVASKAQPTAFVLPKKGQKVMAIQNDVSVFNAQKTAEGTYFNTGTKPFIGGSFDYGEHIGVFVASKVGGQYLINRNGVYYFVNGNAVKPY</sequence>
<evidence type="ECO:0008006" key="4">
    <source>
        <dbReference type="Google" id="ProtNLM"/>
    </source>
</evidence>
<gene>
    <name evidence="2" type="ORF">FLB_05510</name>
</gene>